<sequence>MAIFRKSKFLNVAMLCSTSIGIFPSRFLFEDNKFGQLCYSIYSKVTFGYFVLFVLTSYIELILILFHEDINIAELSRNLIITPLFTITIIRQVLIMSPSFKKLIKYILNNERYMDMIDDKEVKEIDKKCASDFNRNIKTYLGMMIITELSYTIRPLFEPEQQILRNNSTVLVKQLPLSTWFPFNREKHFVAAYLIHVVDIVFGSCYDTYGEFILIAIIVYPTGQLKVLQHVLTNFESYQYRLKENYGIRNDNLAAFIALRKCIDLHQNIIRYVEEFNNIMGTCMFLDFIQSSLHMACVLSETLTEQVTLMQLIPVAAYLIILNFRLFLYYYYANEIIILSEGLSIAIYQSNWYKQSKNFKYMVFMMIMRNQKPIKIKLGAFGDMSLNKFISILNAAYSYVMLMCSVN</sequence>
<dbReference type="PANTHER" id="PTHR21137:SF3">
    <property type="entry name" value="ODORANT RECEPTOR 30A-RELATED"/>
    <property type="match status" value="1"/>
</dbReference>
<evidence type="ECO:0000256" key="10">
    <source>
        <dbReference type="RuleBase" id="RU351113"/>
    </source>
</evidence>
<keyword evidence="8 10" id="KW-0675">Receptor</keyword>
<proteinExistence type="evidence at transcript level"/>
<keyword evidence="5 10" id="KW-0552">Olfaction</keyword>
<dbReference type="GO" id="GO:0004984">
    <property type="term" value="F:olfactory receptor activity"/>
    <property type="evidence" value="ECO:0007669"/>
    <property type="project" value="InterPro"/>
</dbReference>
<comment type="similarity">
    <text evidence="10">Belongs to the insect chemoreceptor superfamily. Heteromeric odorant receptor channel (TC 1.A.69) family.</text>
</comment>
<feature type="transmembrane region" description="Helical" evidence="10">
    <location>
        <begin position="312"/>
        <end position="332"/>
    </location>
</feature>
<evidence type="ECO:0000256" key="2">
    <source>
        <dbReference type="ARBA" id="ARBA00022475"/>
    </source>
</evidence>
<feature type="transmembrane region" description="Helical" evidence="10">
    <location>
        <begin position="78"/>
        <end position="100"/>
    </location>
</feature>
<feature type="transmembrane region" description="Helical" evidence="10">
    <location>
        <begin position="47"/>
        <end position="66"/>
    </location>
</feature>
<reference evidence="11" key="1">
    <citation type="submission" date="2020-12" db="EMBL/GenBank/DDBJ databases">
        <authorList>
            <person name="Wen X."/>
        </authorList>
    </citation>
    <scope>NUCLEOTIDE SEQUENCE</scope>
</reference>
<evidence type="ECO:0000256" key="4">
    <source>
        <dbReference type="ARBA" id="ARBA00022692"/>
    </source>
</evidence>
<dbReference type="GO" id="GO:0005886">
    <property type="term" value="C:plasma membrane"/>
    <property type="evidence" value="ECO:0007669"/>
    <property type="project" value="UniProtKB-SubCell"/>
</dbReference>
<dbReference type="Pfam" id="PF02949">
    <property type="entry name" value="7tm_6"/>
    <property type="match status" value="1"/>
</dbReference>
<keyword evidence="4 10" id="KW-0812">Transmembrane</keyword>
<keyword evidence="9 10" id="KW-0807">Transducer</keyword>
<dbReference type="PANTHER" id="PTHR21137">
    <property type="entry name" value="ODORANT RECEPTOR"/>
    <property type="match status" value="1"/>
</dbReference>
<evidence type="ECO:0000256" key="9">
    <source>
        <dbReference type="ARBA" id="ARBA00023224"/>
    </source>
</evidence>
<keyword evidence="7 10" id="KW-0472">Membrane</keyword>
<accession>A0A8F4RTB0</accession>
<dbReference type="AlphaFoldDB" id="A0A8F4RTB0"/>
<evidence type="ECO:0000256" key="1">
    <source>
        <dbReference type="ARBA" id="ARBA00004651"/>
    </source>
</evidence>
<evidence type="ECO:0000256" key="6">
    <source>
        <dbReference type="ARBA" id="ARBA00022989"/>
    </source>
</evidence>
<evidence type="ECO:0000313" key="11">
    <source>
        <dbReference type="EMBL" id="QXE93242.1"/>
    </source>
</evidence>
<dbReference type="EMBL" id="MW419381">
    <property type="protein sequence ID" value="QXE93242.1"/>
    <property type="molecule type" value="mRNA"/>
</dbReference>
<evidence type="ECO:0000256" key="8">
    <source>
        <dbReference type="ARBA" id="ARBA00023170"/>
    </source>
</evidence>
<comment type="caution">
    <text evidence="10">Lacks conserved residue(s) required for the propagation of feature annotation.</text>
</comment>
<organism evidence="11">
    <name type="scientific">Eucryptorrhynchus brandti</name>
    <name type="common">Snout weevil</name>
    <dbReference type="NCBI Taxonomy" id="436910"/>
    <lineage>
        <taxon>Eukaryota</taxon>
        <taxon>Metazoa</taxon>
        <taxon>Ecdysozoa</taxon>
        <taxon>Arthropoda</taxon>
        <taxon>Hexapoda</taxon>
        <taxon>Insecta</taxon>
        <taxon>Pterygota</taxon>
        <taxon>Neoptera</taxon>
        <taxon>Endopterygota</taxon>
        <taxon>Coleoptera</taxon>
        <taxon>Polyphaga</taxon>
        <taxon>Cucujiformia</taxon>
        <taxon>Curculionidae</taxon>
        <taxon>Cryptorhynchinae</taxon>
        <taxon>Eucryptorrhynchus</taxon>
    </lineage>
</organism>
<evidence type="ECO:0000256" key="7">
    <source>
        <dbReference type="ARBA" id="ARBA00023136"/>
    </source>
</evidence>
<evidence type="ECO:0000256" key="3">
    <source>
        <dbReference type="ARBA" id="ARBA00022606"/>
    </source>
</evidence>
<keyword evidence="6 10" id="KW-1133">Transmembrane helix</keyword>
<name>A0A8F4RTB0_EUCBR</name>
<dbReference type="InterPro" id="IPR004117">
    <property type="entry name" value="7tm6_olfct_rcpt"/>
</dbReference>
<comment type="subcellular location">
    <subcellularLocation>
        <location evidence="1 10">Cell membrane</location>
        <topology evidence="1 10">Multi-pass membrane protein</topology>
    </subcellularLocation>
</comment>
<keyword evidence="2" id="KW-1003">Cell membrane</keyword>
<keyword evidence="3 10" id="KW-0716">Sensory transduction</keyword>
<feature type="transmembrane region" description="Helical" evidence="10">
    <location>
        <begin position="9"/>
        <end position="27"/>
    </location>
</feature>
<evidence type="ECO:0000256" key="5">
    <source>
        <dbReference type="ARBA" id="ARBA00022725"/>
    </source>
</evidence>
<protein>
    <recommendedName>
        <fullName evidence="10">Odorant receptor</fullName>
    </recommendedName>
</protein>
<dbReference type="GO" id="GO:0005549">
    <property type="term" value="F:odorant binding"/>
    <property type="evidence" value="ECO:0007669"/>
    <property type="project" value="InterPro"/>
</dbReference>
<dbReference type="GO" id="GO:0007165">
    <property type="term" value="P:signal transduction"/>
    <property type="evidence" value="ECO:0007669"/>
    <property type="project" value="UniProtKB-KW"/>
</dbReference>